<reference evidence="2 3" key="1">
    <citation type="submission" date="2017-09" db="EMBL/GenBank/DDBJ databases">
        <authorList>
            <person name="Ehlers B."/>
            <person name="Leendertz F.H."/>
        </authorList>
    </citation>
    <scope>NUCLEOTIDE SEQUENCE [LARGE SCALE GENOMIC DNA]</scope>
    <source>
        <strain evidence="2 3">CGMCC 4.6857</strain>
    </source>
</reference>
<feature type="compositionally biased region" description="Basic and acidic residues" evidence="1">
    <location>
        <begin position="36"/>
        <end position="46"/>
    </location>
</feature>
<sequence>MTRVRPSGRAVRGTPTGLGRANEPQTLGRRHRASRRRLDLRPRPKPEMCMGTHLLRRAPLVAPAQRALPGSPNRRVAVRPSRVVRPARPHRVHPCRAMPATVKAGASKGRPADKCRRKPRPAASTEGRRNQPKARAPAASPMAAVPEKALPSRPRGPVLAQLKRLQRPTAASWVRLPSPAVVLPDSPPHLALVLLGSPLHPALVSLGSLPLLPEELLGSLPPLARELRGSLRRLTRAFQGGLRVASTAVRGRGRVGDGLMAQSTGRVVPDRDRPAISGHLPGRRSHPVRGRISTASRPRQAAGSRRVPASLVVRLRLSAT</sequence>
<feature type="compositionally biased region" description="Basic residues" evidence="1">
    <location>
        <begin position="85"/>
        <end position="94"/>
    </location>
</feature>
<evidence type="ECO:0000313" key="2">
    <source>
        <dbReference type="EMBL" id="SNY04280.1"/>
    </source>
</evidence>
<dbReference type="AlphaFoldDB" id="A0A285EYZ7"/>
<feature type="compositionally biased region" description="Low complexity" evidence="1">
    <location>
        <begin position="133"/>
        <end position="146"/>
    </location>
</feature>
<evidence type="ECO:0000313" key="3">
    <source>
        <dbReference type="Proteomes" id="UP000219612"/>
    </source>
</evidence>
<feature type="compositionally biased region" description="Low complexity" evidence="1">
    <location>
        <begin position="71"/>
        <end position="84"/>
    </location>
</feature>
<protein>
    <submittedName>
        <fullName evidence="2">Uncharacterized protein</fullName>
    </submittedName>
</protein>
<gene>
    <name evidence="2" type="ORF">SAMN05421748_101190</name>
</gene>
<dbReference type="Proteomes" id="UP000219612">
    <property type="component" value="Unassembled WGS sequence"/>
</dbReference>
<feature type="region of interest" description="Disordered" evidence="1">
    <location>
        <begin position="62"/>
        <end position="155"/>
    </location>
</feature>
<feature type="region of interest" description="Disordered" evidence="1">
    <location>
        <begin position="1"/>
        <end position="48"/>
    </location>
</feature>
<name>A0A285EYZ7_9ACTN</name>
<accession>A0A285EYZ7</accession>
<proteinExistence type="predicted"/>
<keyword evidence="3" id="KW-1185">Reference proteome</keyword>
<evidence type="ECO:0000256" key="1">
    <source>
        <dbReference type="SAM" id="MobiDB-lite"/>
    </source>
</evidence>
<feature type="region of interest" description="Disordered" evidence="1">
    <location>
        <begin position="271"/>
        <end position="307"/>
    </location>
</feature>
<organism evidence="2 3">
    <name type="scientific">Paractinoplanes atraurantiacus</name>
    <dbReference type="NCBI Taxonomy" id="1036182"/>
    <lineage>
        <taxon>Bacteria</taxon>
        <taxon>Bacillati</taxon>
        <taxon>Actinomycetota</taxon>
        <taxon>Actinomycetes</taxon>
        <taxon>Micromonosporales</taxon>
        <taxon>Micromonosporaceae</taxon>
        <taxon>Paractinoplanes</taxon>
    </lineage>
</organism>
<dbReference type="EMBL" id="OBDY01000001">
    <property type="protein sequence ID" value="SNY04280.1"/>
    <property type="molecule type" value="Genomic_DNA"/>
</dbReference>